<gene>
    <name evidence="3" type="ORF">BKA55DRAFT_538623</name>
</gene>
<protein>
    <recommendedName>
        <fullName evidence="5">Actin-like ATPase domain-containing protein</fullName>
    </recommendedName>
</protein>
<dbReference type="GO" id="GO:0005524">
    <property type="term" value="F:ATP binding"/>
    <property type="evidence" value="ECO:0007669"/>
    <property type="project" value="UniProtKB-KW"/>
</dbReference>
<dbReference type="InterPro" id="IPR043129">
    <property type="entry name" value="ATPase_NBD"/>
</dbReference>
<keyword evidence="4" id="KW-1185">Reference proteome</keyword>
<proteinExistence type="predicted"/>
<dbReference type="AlphaFoldDB" id="A0A9P9HBD0"/>
<dbReference type="OrthoDB" id="2963168at2759"/>
<keyword evidence="2" id="KW-0067">ATP-binding</keyword>
<dbReference type="Pfam" id="PF00012">
    <property type="entry name" value="HSP70"/>
    <property type="match status" value="1"/>
</dbReference>
<dbReference type="PANTHER" id="PTHR14187">
    <property type="entry name" value="ALPHA KINASE/ELONGATION FACTOR 2 KINASE"/>
    <property type="match status" value="1"/>
</dbReference>
<name>A0A9P9HBD0_FUSRE</name>
<sequence>MFPNSRLPTHFKTSKRSVLAVGIDFGTTQVFNSGVAWATAADFERHNINFISRWPGLGREEGKVPTEIYYDDDGEMKWGYDIPGEVSRLQWFKLLLLKPDDLSPEMRASPFLQRARDIARQSGKAHVDVVADYLKLLWDHAQEKIKQELGNAAFNALTLHIVVTIPAIWKGYAQQSTEQAIRKAGMLEHRSAGPTQLNVVTEPEAAALSTILDRYDSVKQGNVYVVCDAGGGTVDLITYEIESIDPIRMREAVLGQGELCGGVFIDEAFERRCRERLGPTWKALSRGGKNEIMKDSWEYSIKPQFKTGNRDKVYTVTLPNEVFSNKPKQRFDDTTKEPFIKRGKIHFKEADIQETFTKVFADIVELINSQIEKAQNLNLQVTTDSNAQGIILVGGLGGSPYLYSHLQEIFSDEGIDILQPNGMKPRTAICQGAVCKAFTDGSDGTGQSQAHKPIAVTSTISRAHYGIAYDPIFEEGKHLEEDGYLDSDDDEYRARDQMEWYLEKGACVSKSERVSHTFHRIYDTNWDGHFSETIFQCEETDPPGRLESTIEEVCTMNCTLENCMPVSRLRNHLTPKGEKKKKLNYNIRMLPTGRSVKFDVEVNGTRLGKANLDVKFD</sequence>
<reference evidence="3" key="1">
    <citation type="journal article" date="2021" name="Nat. Commun.">
        <title>Genetic determinants of endophytism in the Arabidopsis root mycobiome.</title>
        <authorList>
            <person name="Mesny F."/>
            <person name="Miyauchi S."/>
            <person name="Thiergart T."/>
            <person name="Pickel B."/>
            <person name="Atanasova L."/>
            <person name="Karlsson M."/>
            <person name="Huettel B."/>
            <person name="Barry K.W."/>
            <person name="Haridas S."/>
            <person name="Chen C."/>
            <person name="Bauer D."/>
            <person name="Andreopoulos W."/>
            <person name="Pangilinan J."/>
            <person name="LaButti K."/>
            <person name="Riley R."/>
            <person name="Lipzen A."/>
            <person name="Clum A."/>
            <person name="Drula E."/>
            <person name="Henrissat B."/>
            <person name="Kohler A."/>
            <person name="Grigoriev I.V."/>
            <person name="Martin F.M."/>
            <person name="Hacquard S."/>
        </authorList>
    </citation>
    <scope>NUCLEOTIDE SEQUENCE</scope>
    <source>
        <strain evidence="3">MPI-CAGE-AT-0023</strain>
    </source>
</reference>
<dbReference type="Proteomes" id="UP000720189">
    <property type="component" value="Unassembled WGS sequence"/>
</dbReference>
<organism evidence="3 4">
    <name type="scientific">Fusarium redolens</name>
    <dbReference type="NCBI Taxonomy" id="48865"/>
    <lineage>
        <taxon>Eukaryota</taxon>
        <taxon>Fungi</taxon>
        <taxon>Dikarya</taxon>
        <taxon>Ascomycota</taxon>
        <taxon>Pezizomycotina</taxon>
        <taxon>Sordariomycetes</taxon>
        <taxon>Hypocreomycetidae</taxon>
        <taxon>Hypocreales</taxon>
        <taxon>Nectriaceae</taxon>
        <taxon>Fusarium</taxon>
        <taxon>Fusarium redolens species complex</taxon>
    </lineage>
</organism>
<dbReference type="PANTHER" id="PTHR14187:SF5">
    <property type="entry name" value="HEAT SHOCK 70 KDA PROTEIN 12A"/>
    <property type="match status" value="1"/>
</dbReference>
<accession>A0A9P9HBD0</accession>
<dbReference type="RefSeq" id="XP_046050010.1">
    <property type="nucleotide sequence ID" value="XM_046190050.1"/>
</dbReference>
<dbReference type="GO" id="GO:0140662">
    <property type="term" value="F:ATP-dependent protein folding chaperone"/>
    <property type="evidence" value="ECO:0007669"/>
    <property type="project" value="InterPro"/>
</dbReference>
<evidence type="ECO:0008006" key="5">
    <source>
        <dbReference type="Google" id="ProtNLM"/>
    </source>
</evidence>
<evidence type="ECO:0000256" key="1">
    <source>
        <dbReference type="ARBA" id="ARBA00022741"/>
    </source>
</evidence>
<dbReference type="GeneID" id="70220004"/>
<evidence type="ECO:0000256" key="2">
    <source>
        <dbReference type="ARBA" id="ARBA00022840"/>
    </source>
</evidence>
<evidence type="ECO:0000313" key="4">
    <source>
        <dbReference type="Proteomes" id="UP000720189"/>
    </source>
</evidence>
<evidence type="ECO:0000313" key="3">
    <source>
        <dbReference type="EMBL" id="KAH7253763.1"/>
    </source>
</evidence>
<comment type="caution">
    <text evidence="3">The sequence shown here is derived from an EMBL/GenBank/DDBJ whole genome shotgun (WGS) entry which is preliminary data.</text>
</comment>
<dbReference type="Gene3D" id="3.30.420.40">
    <property type="match status" value="1"/>
</dbReference>
<keyword evidence="1" id="KW-0547">Nucleotide-binding</keyword>
<dbReference type="CDD" id="cd10170">
    <property type="entry name" value="ASKHA_NBD_HSP70"/>
    <property type="match status" value="1"/>
</dbReference>
<dbReference type="SUPFAM" id="SSF53067">
    <property type="entry name" value="Actin-like ATPase domain"/>
    <property type="match status" value="2"/>
</dbReference>
<dbReference type="EMBL" id="JAGMUX010000007">
    <property type="protein sequence ID" value="KAH7253763.1"/>
    <property type="molecule type" value="Genomic_DNA"/>
</dbReference>
<dbReference type="InterPro" id="IPR013126">
    <property type="entry name" value="Hsp_70_fam"/>
</dbReference>